<protein>
    <submittedName>
        <fullName evidence="9">PTS mannose transporter subunit IID</fullName>
    </submittedName>
    <submittedName>
        <fullName evidence="10">PTS mannose/fructose/sorbose transporter subunit IIB</fullName>
    </submittedName>
</protein>
<dbReference type="GO" id="GO:0008982">
    <property type="term" value="F:protein-N(PI)-phosphohistidine-sugar phosphotransferase activity"/>
    <property type="evidence" value="ECO:0007669"/>
    <property type="project" value="InterPro"/>
</dbReference>
<comment type="subcellular location">
    <subcellularLocation>
        <location evidence="1">Cytoplasm</location>
    </subcellularLocation>
</comment>
<dbReference type="GO" id="GO:0005737">
    <property type="term" value="C:cytoplasm"/>
    <property type="evidence" value="ECO:0007669"/>
    <property type="project" value="UniProtKB-SubCell"/>
</dbReference>
<accession>A0A174WR47</accession>
<dbReference type="AlphaFoldDB" id="A0A174WR47"/>
<keyword evidence="7" id="KW-0418">Kinase</keyword>
<dbReference type="InterPro" id="IPR004720">
    <property type="entry name" value="PTS_IIB_sorbose-sp"/>
</dbReference>
<proteinExistence type="predicted"/>
<name>A0A174WR47_9FIRM</name>
<evidence type="ECO:0000256" key="3">
    <source>
        <dbReference type="ARBA" id="ARBA00022490"/>
    </source>
</evidence>
<keyword evidence="6" id="KW-0598">Phosphotransferase system</keyword>
<evidence type="ECO:0000313" key="12">
    <source>
        <dbReference type="Proteomes" id="UP001055091"/>
    </source>
</evidence>
<dbReference type="Pfam" id="PF03830">
    <property type="entry name" value="PTSIIB_sorb"/>
    <property type="match status" value="1"/>
</dbReference>
<evidence type="ECO:0000313" key="10">
    <source>
        <dbReference type="EMBL" id="MUB65634.1"/>
    </source>
</evidence>
<evidence type="ECO:0000256" key="7">
    <source>
        <dbReference type="ARBA" id="ARBA00022777"/>
    </source>
</evidence>
<dbReference type="InterPro" id="IPR036667">
    <property type="entry name" value="PTS_IIB_sorbose-sp_sf"/>
</dbReference>
<feature type="domain" description="PTS EIIB type-4" evidence="8">
    <location>
        <begin position="1"/>
        <end position="161"/>
    </location>
</feature>
<dbReference type="PROSITE" id="PS51101">
    <property type="entry name" value="PTS_EIIB_TYPE_4"/>
    <property type="match status" value="1"/>
</dbReference>
<dbReference type="GeneID" id="93147244"/>
<evidence type="ECO:0000313" key="9">
    <source>
        <dbReference type="EMBL" id="GKG98669.1"/>
    </source>
</evidence>
<evidence type="ECO:0000256" key="1">
    <source>
        <dbReference type="ARBA" id="ARBA00004496"/>
    </source>
</evidence>
<dbReference type="EMBL" id="BQNJ01000001">
    <property type="protein sequence ID" value="GKG98669.1"/>
    <property type="molecule type" value="Genomic_DNA"/>
</dbReference>
<dbReference type="EMBL" id="WNME01000017">
    <property type="protein sequence ID" value="MUB65634.1"/>
    <property type="molecule type" value="Genomic_DNA"/>
</dbReference>
<evidence type="ECO:0000256" key="6">
    <source>
        <dbReference type="ARBA" id="ARBA00022683"/>
    </source>
</evidence>
<keyword evidence="4" id="KW-0762">Sugar transport</keyword>
<sequence>MVVTHMRIDDRLIHGQIVTAWISDSKAEEILVADDMAAKDPTQQMLLKLAVPAKIKLAIVTVEKAAELLKEDQSDTKVLLIVRNPKTALDLFERGFTIESVNVGNISNARSTVGRKRLLPYIYVEPEDVENLKAIAEKNIRLDVRAVPNDKSIDGLALISK</sequence>
<keyword evidence="2" id="KW-0813">Transport</keyword>
<comment type="caution">
    <text evidence="9">The sequence shown here is derived from an EMBL/GenBank/DDBJ whole genome shotgun (WGS) entry which is preliminary data.</text>
</comment>
<keyword evidence="3" id="KW-0963">Cytoplasm</keyword>
<dbReference type="OrthoDB" id="9788818at2"/>
<evidence type="ECO:0000256" key="2">
    <source>
        <dbReference type="ARBA" id="ARBA00022448"/>
    </source>
</evidence>
<gene>
    <name evidence="9" type="ORF">CE91St55_06510</name>
    <name evidence="10" type="ORF">GNE07_21660</name>
</gene>
<dbReference type="GO" id="GO:0009401">
    <property type="term" value="P:phosphoenolpyruvate-dependent sugar phosphotransferase system"/>
    <property type="evidence" value="ECO:0007669"/>
    <property type="project" value="UniProtKB-KW"/>
</dbReference>
<reference evidence="10 11" key="1">
    <citation type="submission" date="2019-09" db="EMBL/GenBank/DDBJ databases">
        <title>Draft genome sequencing of Hungatella hathewayi 123Y-2.</title>
        <authorList>
            <person name="Lv Q."/>
            <person name="Li S."/>
        </authorList>
    </citation>
    <scope>NUCLEOTIDE SEQUENCE [LARGE SCALE GENOMIC DNA]</scope>
    <source>
        <strain evidence="10 11">123Y-2</strain>
    </source>
</reference>
<organism evidence="9 12">
    <name type="scientific">Hungatella hathewayi</name>
    <dbReference type="NCBI Taxonomy" id="154046"/>
    <lineage>
        <taxon>Bacteria</taxon>
        <taxon>Bacillati</taxon>
        <taxon>Bacillota</taxon>
        <taxon>Clostridia</taxon>
        <taxon>Lachnospirales</taxon>
        <taxon>Lachnospiraceae</taxon>
        <taxon>Hungatella</taxon>
    </lineage>
</organism>
<keyword evidence="5" id="KW-0808">Transferase</keyword>
<dbReference type="SUPFAM" id="SSF52728">
    <property type="entry name" value="PTS IIb component"/>
    <property type="match status" value="1"/>
</dbReference>
<dbReference type="RefSeq" id="WP_022030406.1">
    <property type="nucleotide sequence ID" value="NZ_BQNJ01000001.1"/>
</dbReference>
<dbReference type="Proteomes" id="UP001055091">
    <property type="component" value="Unassembled WGS sequence"/>
</dbReference>
<reference evidence="9" key="2">
    <citation type="submission" date="2022-01" db="EMBL/GenBank/DDBJ databases">
        <title>Novel bile acid biosynthetic pathways are enriched in the microbiome of centenarians.</title>
        <authorList>
            <person name="Sato Y."/>
            <person name="Atarashi K."/>
            <person name="Plichta R.D."/>
            <person name="Arai Y."/>
            <person name="Sasajima S."/>
            <person name="Kearney M.S."/>
            <person name="Suda W."/>
            <person name="Takeshita K."/>
            <person name="Sasaki T."/>
            <person name="Okamoto S."/>
            <person name="Skelly N.A."/>
            <person name="Okamura Y."/>
            <person name="Vlamakis H."/>
            <person name="Li Y."/>
            <person name="Tanoue T."/>
            <person name="Takei H."/>
            <person name="Nittono H."/>
            <person name="Narushima S."/>
            <person name="Irie J."/>
            <person name="Itoh H."/>
            <person name="Moriya K."/>
            <person name="Sugiura Y."/>
            <person name="Suematsu M."/>
            <person name="Moritoki N."/>
            <person name="Shibata S."/>
            <person name="Littman R.D."/>
            <person name="Fischbach A.M."/>
            <person name="Uwamino Y."/>
            <person name="Inoue T."/>
            <person name="Honda A."/>
            <person name="Hattori M."/>
            <person name="Murai T."/>
            <person name="Xavier J.R."/>
            <person name="Hirose N."/>
            <person name="Honda K."/>
        </authorList>
    </citation>
    <scope>NUCLEOTIDE SEQUENCE</scope>
    <source>
        <strain evidence="9">CE91-St55</strain>
    </source>
</reference>
<dbReference type="GO" id="GO:0016301">
    <property type="term" value="F:kinase activity"/>
    <property type="evidence" value="ECO:0007669"/>
    <property type="project" value="UniProtKB-KW"/>
</dbReference>
<dbReference type="Proteomes" id="UP000434223">
    <property type="component" value="Unassembled WGS sequence"/>
</dbReference>
<evidence type="ECO:0000313" key="11">
    <source>
        <dbReference type="Proteomes" id="UP000434223"/>
    </source>
</evidence>
<evidence type="ECO:0000256" key="5">
    <source>
        <dbReference type="ARBA" id="ARBA00022679"/>
    </source>
</evidence>
<dbReference type="Gene3D" id="3.40.35.10">
    <property type="entry name" value="Phosphotransferase system, sorbose subfamily IIB component"/>
    <property type="match status" value="1"/>
</dbReference>
<evidence type="ECO:0000259" key="8">
    <source>
        <dbReference type="PROSITE" id="PS51101"/>
    </source>
</evidence>
<evidence type="ECO:0000256" key="4">
    <source>
        <dbReference type="ARBA" id="ARBA00022597"/>
    </source>
</evidence>